<accession>A0A1F7WKB9</accession>
<protein>
    <recommendedName>
        <fullName evidence="3">CopG family transcriptional regulator</fullName>
    </recommendedName>
</protein>
<evidence type="ECO:0008006" key="3">
    <source>
        <dbReference type="Google" id="ProtNLM"/>
    </source>
</evidence>
<dbReference type="STRING" id="1817813.A2008_04030"/>
<reference evidence="1 2" key="1">
    <citation type="journal article" date="2016" name="Nat. Commun.">
        <title>Thousands of microbial genomes shed light on interconnected biogeochemical processes in an aquifer system.</title>
        <authorList>
            <person name="Anantharaman K."/>
            <person name="Brown C.T."/>
            <person name="Hug L.A."/>
            <person name="Sharon I."/>
            <person name="Castelle C.J."/>
            <person name="Probst A.J."/>
            <person name="Thomas B.C."/>
            <person name="Singh A."/>
            <person name="Wilkins M.J."/>
            <person name="Karaoz U."/>
            <person name="Brodie E.L."/>
            <person name="Williams K.H."/>
            <person name="Hubbard S.S."/>
            <person name="Banfield J.F."/>
        </authorList>
    </citation>
    <scope>NUCLEOTIDE SEQUENCE [LARGE SCALE GENOMIC DNA]</scope>
</reference>
<evidence type="ECO:0000313" key="1">
    <source>
        <dbReference type="EMBL" id="OGM02859.1"/>
    </source>
</evidence>
<organism evidence="1 2">
    <name type="scientific">Candidatus Wallbacteria bacterium GWC2_49_35</name>
    <dbReference type="NCBI Taxonomy" id="1817813"/>
    <lineage>
        <taxon>Bacteria</taxon>
        <taxon>Candidatus Walliibacteriota</taxon>
    </lineage>
</organism>
<evidence type="ECO:0000313" key="2">
    <source>
        <dbReference type="Proteomes" id="UP000178735"/>
    </source>
</evidence>
<gene>
    <name evidence="1" type="ORF">A2008_04030</name>
</gene>
<dbReference type="AlphaFoldDB" id="A0A1F7WKB9"/>
<comment type="caution">
    <text evidence="1">The sequence shown here is derived from an EMBL/GenBank/DDBJ whole genome shotgun (WGS) entry which is preliminary data.</text>
</comment>
<sequence length="68" mass="8027">MPKTITLRLKDEVYQKFLNAAIMDNRTISNLIETLALRELDEHFFVNKSENYKTKSIKNKPTKKNNDI</sequence>
<proteinExistence type="predicted"/>
<dbReference type="Proteomes" id="UP000178735">
    <property type="component" value="Unassembled WGS sequence"/>
</dbReference>
<name>A0A1F7WKB9_9BACT</name>
<dbReference type="EMBL" id="MGFH01000198">
    <property type="protein sequence ID" value="OGM02859.1"/>
    <property type="molecule type" value="Genomic_DNA"/>
</dbReference>